<dbReference type="OrthoDB" id="342264at2759"/>
<reference evidence="3" key="2">
    <citation type="submission" date="2015-07" db="EMBL/GenBank/DDBJ databases">
        <title>Contrasting host-pathogen interactions and genome evolution in two generalist and specialist microsporidian pathogens of mosquitoes.</title>
        <authorList>
            <consortium name="The Broad Institute Genomics Platform"/>
            <consortium name="The Broad Institute Genome Sequencing Center for Infectious Disease"/>
            <person name="Cuomo C.A."/>
            <person name="Sanscrainte N.D."/>
            <person name="Goldberg J.M."/>
            <person name="Heiman D."/>
            <person name="Young S."/>
            <person name="Zeng Q."/>
            <person name="Becnel J.J."/>
            <person name="Birren B.W."/>
        </authorList>
    </citation>
    <scope>NUCLEOTIDE SEQUENCE [LARGE SCALE GENOMIC DNA]</scope>
    <source>
        <strain evidence="3">USNM 41457</strain>
    </source>
</reference>
<reference evidence="2 3" key="1">
    <citation type="submission" date="2011-08" db="EMBL/GenBank/DDBJ databases">
        <authorList>
            <person name="Liu Z.J."/>
            <person name="Shi F.L."/>
            <person name="Lu J.Q."/>
            <person name="Li M."/>
            <person name="Wang Z.L."/>
        </authorList>
    </citation>
    <scope>NUCLEOTIDE SEQUENCE [LARGE SCALE GENOMIC DNA]</scope>
    <source>
        <strain evidence="2 3">USNM 41457</strain>
    </source>
</reference>
<evidence type="ECO:0000313" key="2">
    <source>
        <dbReference type="EMBL" id="EJW01591.1"/>
    </source>
</evidence>
<dbReference type="Proteomes" id="UP000003163">
    <property type="component" value="Unassembled WGS sequence"/>
</dbReference>
<organism evidence="2 3">
    <name type="scientific">Edhazardia aedis (strain USNM 41457)</name>
    <name type="common">Microsporidian parasite</name>
    <dbReference type="NCBI Taxonomy" id="1003232"/>
    <lineage>
        <taxon>Eukaryota</taxon>
        <taxon>Fungi</taxon>
        <taxon>Fungi incertae sedis</taxon>
        <taxon>Microsporidia</taxon>
        <taxon>Edhazardia</taxon>
    </lineage>
</organism>
<proteinExistence type="predicted"/>
<accession>J9D189</accession>
<dbReference type="HOGENOM" id="CLU_249344_0_0_1"/>
<dbReference type="Gene3D" id="3.40.50.10190">
    <property type="entry name" value="BRCT domain"/>
    <property type="match status" value="2"/>
</dbReference>
<protein>
    <recommendedName>
        <fullName evidence="1">BRCT domain-containing protein</fullName>
    </recommendedName>
</protein>
<evidence type="ECO:0000313" key="3">
    <source>
        <dbReference type="Proteomes" id="UP000003163"/>
    </source>
</evidence>
<gene>
    <name evidence="2" type="ORF">EDEG_00406</name>
</gene>
<sequence>MMNEYYVCILNLTQDKMIFLQRILILYPMSANEIYVTTINLSSSEKAILKDLLPRNYKIKPYLCTKTSYVITYRAFFTTKYIQALEWKIPIVDIHYFYGKYWDVSKKINVNEIEKSIIENRRDSSMSKRRETSLVKDTQYDIDCVNSSVVNENLSNVLMSDNIESTEIFLNENINQEISGKGFEYPNKILNTHHYTNLMNSSYINNEKLINNDKPLPTKTSNLFSSSSKIVTNQRKNNLMCGNYNEKPFKGCSFSMANVSNMIFKNYLILLGGKYDSDLEIDSDFLVCEMNEDIKKEVEKYMKQRVDKNKKDCRTGILSSNIEIFDYKLDNNVNINKICDNMKLKDCNSSNNEKIQKKYIEKFESSNKVPNIGIESANLSLEPNLENLHNENDIEIDNINCKLIDYKETEKENFPNMLFSEGKKEIKSEIFKIIFALKWKIPIIQPQTLFNNDFWAYKKKFNVYTFQESEKTQKIVSVNQNTDFTSSYDILSFENCALNSDINLLDNSYPLNNIFCPQSEEDCAINGLKYSLVDCKNRNEVDCLKKSFYMSNSNISKNFGAKSVVDNDKKHKENSLLIGPQSVLNSSNLDDNSCKSTSNIEVDNNYDQEKENSLKNDIFIGKTFYIDNFLHKALFNILKRLIISRKGLRSSKLNDSVDYILTTLSSHDFLENFFGNTNSNQNKLIQNASQNNSVEKITNNTRHIETDSIINYNYNESIVNTINYCDNLFISPNSKKDQISDLKMCKNAKKEKAFSHVTDFNKTSDNILFSMKNDIKNKILHYQFVFDCIEANTLLITNFYKINYVRNPNILKDHHFMIDKSLKDIQKQLINKITSLGGKVKIFSEYKFSNSKNKNITSENKIEDENRSSNINKNRNIDENLKKIPDDENLNTNEDQNFLSLNNSTNSHVVRNSYAKDEFFSDSKKLQNKIFNDVNELKNIIKSENQKETNTKLSKIQPGVVEVSSYNTLDNFSSFAITHLVIKNKSEYKNKISRIDQIPYKIVEYAWIDQCLFNMKFVKEDKWLLKKLSLEDKLLKTANKTSKEVKSSLKLRELDLIKEKSENRQENKGKIIRKEKINIAGSIDSNKRKKLQCGYSTDISSLIEEKNIQFNTNNLKNEFSDDLLAFNQNENKNLDNHMAENLKNINFNQKFQYNTNANIAKDHKNNLIKNKWMNKSLDYSKFMEYQPSESILFQFTGLASHLIDQATKKLEEHYIQYINSDSYKNSSHIIMGTITTSNKFVSAVSRGAWILIPDVIPHIHSNLIWEKYEWTINYISTTSNITPFDDSSQIIINTEYNKTQKHSNCYKDEYKIDQDVEDQDSQISTSFYDKFVSNKNSSFEISNLKPIQVTKYNESINEIITSPFSSFKKTNTNQNIINKSKNTNQSILYTQHQINILKSIKYWRLYVQKYKKYAFSDWVVKLYANEPKKTNISKLILTGGGKIVSHNDFTHVLVDKNYTGKIKEDKYLPIKYLFTYLFNQDNNIENL</sequence>
<dbReference type="PROSITE" id="PS50172">
    <property type="entry name" value="BRCT"/>
    <property type="match status" value="1"/>
</dbReference>
<dbReference type="EMBL" id="AFBI03000004">
    <property type="protein sequence ID" value="EJW01591.1"/>
    <property type="molecule type" value="Genomic_DNA"/>
</dbReference>
<name>J9D189_EDHAE</name>
<dbReference type="InterPro" id="IPR001357">
    <property type="entry name" value="BRCT_dom"/>
</dbReference>
<comment type="caution">
    <text evidence="2">The sequence shown here is derived from an EMBL/GenBank/DDBJ whole genome shotgun (WGS) entry which is preliminary data.</text>
</comment>
<dbReference type="CDD" id="cd00027">
    <property type="entry name" value="BRCT"/>
    <property type="match status" value="1"/>
</dbReference>
<dbReference type="SUPFAM" id="SSF52113">
    <property type="entry name" value="BRCT domain"/>
    <property type="match status" value="2"/>
</dbReference>
<feature type="domain" description="BRCT" evidence="1">
    <location>
        <begin position="978"/>
        <end position="1025"/>
    </location>
</feature>
<dbReference type="InParanoid" id="J9D189"/>
<evidence type="ECO:0000259" key="1">
    <source>
        <dbReference type="PROSITE" id="PS50172"/>
    </source>
</evidence>
<keyword evidence="3" id="KW-1185">Reference proteome</keyword>
<dbReference type="STRING" id="1003232.J9D189"/>
<dbReference type="InterPro" id="IPR036420">
    <property type="entry name" value="BRCT_dom_sf"/>
</dbReference>
<dbReference type="VEuPathDB" id="MicrosporidiaDB:EDEG_00406"/>